<comment type="subcellular location">
    <subcellularLocation>
        <location evidence="1 17">Cytoplasm</location>
    </subcellularLocation>
</comment>
<comment type="function">
    <text evidence="17">The UvrABC repair system catalyzes the recognition and processing of DNA lesions. UvrA is an ATPase and a DNA-binding protein. A damage recognition complex composed of 2 UvrA and 2 UvrB subunits scans DNA for abnormalities. When the presence of a lesion has been verified by UvrB, the UvrA molecules dissociate.</text>
</comment>
<dbReference type="InterPro" id="IPR017871">
    <property type="entry name" value="ABC_transporter-like_CS"/>
</dbReference>
<keyword evidence="10 17" id="KW-0067">ATP-binding</keyword>
<comment type="caution">
    <text evidence="17">Lacks conserved residue(s) required for the propagation of feature annotation.</text>
</comment>
<comment type="subunit">
    <text evidence="17">Forms a heterotetramer with UvrB during the search for lesions.</text>
</comment>
<dbReference type="InterPro" id="IPR027417">
    <property type="entry name" value="P-loop_NTPase"/>
</dbReference>
<evidence type="ECO:0000256" key="2">
    <source>
        <dbReference type="ARBA" id="ARBA00022490"/>
    </source>
</evidence>
<evidence type="ECO:0000256" key="16">
    <source>
        <dbReference type="ARBA" id="ARBA00042156"/>
    </source>
</evidence>
<comment type="similarity">
    <text evidence="14 17">Belongs to the ABC transporter superfamily. UvrA family.</text>
</comment>
<evidence type="ECO:0000259" key="18">
    <source>
        <dbReference type="PROSITE" id="PS50893"/>
    </source>
</evidence>
<dbReference type="CDD" id="cd03270">
    <property type="entry name" value="ABC_UvrA_I"/>
    <property type="match status" value="1"/>
</dbReference>
<dbReference type="HAMAP" id="MF_00205">
    <property type="entry name" value="UvrA"/>
    <property type="match status" value="1"/>
</dbReference>
<dbReference type="FunFam" id="3.40.50.300:FF:000028">
    <property type="entry name" value="UvrABC system protein A"/>
    <property type="match status" value="1"/>
</dbReference>
<organism evidence="19 20">
    <name type="scientific">Leptospira ellinghausenii</name>
    <dbReference type="NCBI Taxonomy" id="1917822"/>
    <lineage>
        <taxon>Bacteria</taxon>
        <taxon>Pseudomonadati</taxon>
        <taxon>Spirochaetota</taxon>
        <taxon>Spirochaetia</taxon>
        <taxon>Leptospirales</taxon>
        <taxon>Leptospiraceae</taxon>
        <taxon>Leptospira</taxon>
    </lineage>
</organism>
<dbReference type="Pfam" id="PF17755">
    <property type="entry name" value="UvrA_DNA-bind"/>
    <property type="match status" value="1"/>
</dbReference>
<keyword evidence="5 17" id="KW-0547">Nucleotide-binding</keyword>
<keyword evidence="13 17" id="KW-0234">DNA repair</keyword>
<evidence type="ECO:0000256" key="3">
    <source>
        <dbReference type="ARBA" id="ARBA00022723"/>
    </source>
</evidence>
<protein>
    <recommendedName>
        <fullName evidence="15 17">UvrABC system protein A</fullName>
        <shortName evidence="17">UvrA protein</shortName>
    </recommendedName>
    <alternativeName>
        <fullName evidence="16 17">Excinuclease ABC subunit A</fullName>
    </alternativeName>
</protein>
<dbReference type="PROSITE" id="PS00211">
    <property type="entry name" value="ABC_TRANSPORTER_1"/>
    <property type="match status" value="2"/>
</dbReference>
<evidence type="ECO:0000256" key="15">
    <source>
        <dbReference type="ARBA" id="ARBA00039316"/>
    </source>
</evidence>
<dbReference type="Gene3D" id="3.30.190.20">
    <property type="match status" value="1"/>
</dbReference>
<dbReference type="GO" id="GO:0005524">
    <property type="term" value="F:ATP binding"/>
    <property type="evidence" value="ECO:0007669"/>
    <property type="project" value="UniProtKB-UniRule"/>
</dbReference>
<keyword evidence="7 17" id="KW-0228">DNA excision</keyword>
<dbReference type="SUPFAM" id="SSF52540">
    <property type="entry name" value="P-loop containing nucleoside triphosphate hydrolases"/>
    <property type="match status" value="2"/>
</dbReference>
<evidence type="ECO:0000256" key="17">
    <source>
        <dbReference type="HAMAP-Rule" id="MF_00205"/>
    </source>
</evidence>
<keyword evidence="17" id="KW-0742">SOS response</keyword>
<keyword evidence="3 17" id="KW-0479">Metal-binding</keyword>
<reference evidence="20" key="1">
    <citation type="journal article" date="2019" name="Microbiol. Immunol.">
        <title>Molecular and phenotypic characterization of Leptospira johnsonii sp. nov., Leptospira ellinghausenii sp. nov. and Leptospira ryugenii sp. nov. isolated from soil and water in Japan.</title>
        <authorList>
            <person name="Masuzawa T."/>
            <person name="Saito M."/>
            <person name="Nakao R."/>
            <person name="Nikaido Y."/>
            <person name="Matsumoto M."/>
            <person name="Ogawa M."/>
            <person name="Yokoyama M."/>
            <person name="Hidaka Y."/>
            <person name="Tomita J."/>
            <person name="Sakakibara K."/>
            <person name="Suzuki K."/>
            <person name="Yasuda S."/>
            <person name="Sato H."/>
            <person name="Yamaguchi M."/>
            <person name="Yoshida S.I."/>
            <person name="Koizumi N."/>
            <person name="Kawamura Y."/>
        </authorList>
    </citation>
    <scope>NUCLEOTIDE SEQUENCE [LARGE SCALE GENOMIC DNA]</scope>
    <source>
        <strain evidence="20">E18</strain>
    </source>
</reference>
<feature type="zinc finger region" description="C4-type" evidence="17">
    <location>
        <begin position="800"/>
        <end position="826"/>
    </location>
</feature>
<dbReference type="InterPro" id="IPR004602">
    <property type="entry name" value="UvrA"/>
</dbReference>
<dbReference type="Gene3D" id="1.20.1580.10">
    <property type="entry name" value="ABC transporter ATPase like domain"/>
    <property type="match status" value="3"/>
</dbReference>
<comment type="caution">
    <text evidence="19">The sequence shown here is derived from an EMBL/GenBank/DDBJ whole genome shotgun (WGS) entry which is preliminary data.</text>
</comment>
<dbReference type="NCBIfam" id="NF001503">
    <property type="entry name" value="PRK00349.1"/>
    <property type="match status" value="1"/>
</dbReference>
<evidence type="ECO:0000256" key="13">
    <source>
        <dbReference type="ARBA" id="ARBA00023204"/>
    </source>
</evidence>
<keyword evidence="20" id="KW-1185">Reference proteome</keyword>
<evidence type="ECO:0000256" key="5">
    <source>
        <dbReference type="ARBA" id="ARBA00022741"/>
    </source>
</evidence>
<evidence type="ECO:0000256" key="11">
    <source>
        <dbReference type="ARBA" id="ARBA00022881"/>
    </source>
</evidence>
<feature type="binding site" evidence="17">
    <location>
        <begin position="94"/>
        <end position="101"/>
    </location>
    <ligand>
        <name>ATP</name>
        <dbReference type="ChEBI" id="CHEBI:30616"/>
    </ligand>
</feature>
<keyword evidence="12 17" id="KW-0238">DNA-binding</keyword>
<dbReference type="GO" id="GO:0006289">
    <property type="term" value="P:nucleotide-excision repair"/>
    <property type="evidence" value="ECO:0007669"/>
    <property type="project" value="UniProtKB-UniRule"/>
</dbReference>
<evidence type="ECO:0000256" key="6">
    <source>
        <dbReference type="ARBA" id="ARBA00022763"/>
    </source>
</evidence>
<dbReference type="AlphaFoldDB" id="A0A2P2DBT8"/>
<evidence type="ECO:0000256" key="1">
    <source>
        <dbReference type="ARBA" id="ARBA00004496"/>
    </source>
</evidence>
<evidence type="ECO:0000313" key="20">
    <source>
        <dbReference type="Proteomes" id="UP000245206"/>
    </source>
</evidence>
<evidence type="ECO:0000256" key="9">
    <source>
        <dbReference type="ARBA" id="ARBA00022833"/>
    </source>
</evidence>
<evidence type="ECO:0000256" key="8">
    <source>
        <dbReference type="ARBA" id="ARBA00022771"/>
    </source>
</evidence>
<evidence type="ECO:0000256" key="10">
    <source>
        <dbReference type="ARBA" id="ARBA00022840"/>
    </source>
</evidence>
<dbReference type="GO" id="GO:0005737">
    <property type="term" value="C:cytoplasm"/>
    <property type="evidence" value="ECO:0007669"/>
    <property type="project" value="UniProtKB-SubCell"/>
</dbReference>
<keyword evidence="11 17" id="KW-0267">Excision nuclease</keyword>
<dbReference type="Gene3D" id="1.10.8.280">
    <property type="entry name" value="ABC transporter ATPase domain-like"/>
    <property type="match status" value="1"/>
</dbReference>
<keyword evidence="2 17" id="KW-0963">Cytoplasm</keyword>
<keyword evidence="8 17" id="KW-0863">Zinc-finger</keyword>
<evidence type="ECO:0000256" key="4">
    <source>
        <dbReference type="ARBA" id="ARBA00022737"/>
    </source>
</evidence>
<dbReference type="GO" id="GO:0008270">
    <property type="term" value="F:zinc ion binding"/>
    <property type="evidence" value="ECO:0007669"/>
    <property type="project" value="UniProtKB-UniRule"/>
</dbReference>
<gene>
    <name evidence="17 19" type="primary">uvrA</name>
    <name evidence="19" type="ORF">LPTSP2_13750</name>
</gene>
<evidence type="ECO:0000256" key="14">
    <source>
        <dbReference type="ARBA" id="ARBA00038000"/>
    </source>
</evidence>
<proteinExistence type="inferred from homology"/>
<keyword evidence="4 17" id="KW-0677">Repeat</keyword>
<dbReference type="EMBL" id="BFAZ01000006">
    <property type="protein sequence ID" value="GBF42089.1"/>
    <property type="molecule type" value="Genomic_DNA"/>
</dbReference>
<dbReference type="GO" id="GO:0009380">
    <property type="term" value="C:excinuclease repair complex"/>
    <property type="evidence" value="ECO:0007669"/>
    <property type="project" value="InterPro"/>
</dbReference>
<dbReference type="NCBIfam" id="TIGR00630">
    <property type="entry name" value="uvra"/>
    <property type="match status" value="1"/>
</dbReference>
<dbReference type="PANTHER" id="PTHR43152:SF3">
    <property type="entry name" value="UVRABC SYSTEM PROTEIN A"/>
    <property type="match status" value="1"/>
</dbReference>
<feature type="domain" description="ABC transporter" evidence="18">
    <location>
        <begin position="660"/>
        <end position="997"/>
    </location>
</feature>
<feature type="binding site" evidence="17">
    <location>
        <begin position="701"/>
        <end position="708"/>
    </location>
    <ligand>
        <name>ATP</name>
        <dbReference type="ChEBI" id="CHEBI:30616"/>
    </ligand>
</feature>
<dbReference type="GO" id="GO:0009381">
    <property type="term" value="F:excinuclease ABC activity"/>
    <property type="evidence" value="ECO:0007669"/>
    <property type="project" value="UniProtKB-UniRule"/>
</dbReference>
<name>A0A2P2DBT8_9LEPT</name>
<dbReference type="GO" id="GO:0016887">
    <property type="term" value="F:ATP hydrolysis activity"/>
    <property type="evidence" value="ECO:0007669"/>
    <property type="project" value="InterPro"/>
</dbReference>
<dbReference type="Pfam" id="PF17760">
    <property type="entry name" value="UvrA_inter"/>
    <property type="match status" value="1"/>
</dbReference>
<dbReference type="CDD" id="cd03271">
    <property type="entry name" value="ABC_UvrA_II"/>
    <property type="match status" value="1"/>
</dbReference>
<evidence type="ECO:0000256" key="12">
    <source>
        <dbReference type="ARBA" id="ARBA00023125"/>
    </source>
</evidence>
<sequence length="1016" mass="112928">MAFPIHTLHGLFGKGGLDVDRLSTKGERAKKESKKEFETQAVLFLPFLKILSRMKEENKLSDVDSFIRIRGAREHNLKNLNLDIPRDKLVVITGLSGSGKSSLAFDTIYAEGQRRYVESLSSYARQFLGQMEKPEVDQIEGLSPAISIEQKTTHRNPRSTVGTVTEIYDYLRLLYARVGKPHCPKCGTAISSLSVDQITDRINIFPEGTKLQILAPVIQGKKGEHKEVLERFKKEGFNRVRVNGEVYSLEDEIPLKKNFKADIDIVVDRIVMKPGIQSRLSDSVETALKTADGIVVVEDGEKDHLFSQKLSCPKCDDVSIPELTPRLFSFNSPFGACSNCDGLGALLEFDEALLVTDREASLAEGCIEAWGGSKSNSYWYMATIQALSKKLKFNLNTPWKDLSEKVKNTILYGDSSIHIDYDFRGANSHYEFSRNYEGVIPNLKRRYKETKSDSMRQWFESFMTNHDCDECHGKRLRKEALAVKVQGIGIDAYTGFSIEKALEFTKQSEYKGAEDTISKPILKEILQRLHFLNDVGVGYLNLSRSAGTLSGGEMQRIRLATQIGSRLMGVLYILDEPSIGLHQRDNTKLVQTLKGLRNLGNTVLVVEHDKETMEEADFIVDMGPGAGVHGGEIVAFGTPEQIKKDKHSVTGKFLSGEKRISMPETRRTGNGKFLKINGASHNNLKNIDVSIPLGTLTVVTGVSGSGKSTLINEILYKELASSVMGMKLVPGKHKKILGKEQIDKVINIDQSAIGRTPRSNPATYTGLFTFVRELYSGLEEAKVRGYGPGRFSFNVAGGRCEKCEGDGILKIEMHFLPDIYVECEVCKGKRYNRETLEVKYKGKNISDVLDMTVEEAVVFFENIPNLKRKLDTLMDVGLGYIKLGQAATTFSGGEAQRIKLSTELSKRPTGKTLYILDEPTTGLHFEDIERLLSVLQVLVDKGNSMVIIEHNLDVIKAADYIIDIGPEGGDGGGEVIATGTPEEVVTVKRSFTGQYLKKVLEEEKVLDAKQAKKKGK</sequence>
<dbReference type="InterPro" id="IPR041102">
    <property type="entry name" value="UvrA_inter"/>
</dbReference>
<dbReference type="GO" id="GO:0003677">
    <property type="term" value="F:DNA binding"/>
    <property type="evidence" value="ECO:0007669"/>
    <property type="project" value="UniProtKB-UniRule"/>
</dbReference>
<evidence type="ECO:0000313" key="19">
    <source>
        <dbReference type="EMBL" id="GBF42089.1"/>
    </source>
</evidence>
<dbReference type="PROSITE" id="PS50893">
    <property type="entry name" value="ABC_TRANSPORTER_2"/>
    <property type="match status" value="1"/>
</dbReference>
<dbReference type="GO" id="GO:0009432">
    <property type="term" value="P:SOS response"/>
    <property type="evidence" value="ECO:0007669"/>
    <property type="project" value="UniProtKB-UniRule"/>
</dbReference>
<dbReference type="FunFam" id="1.20.1580.10:FF:000002">
    <property type="entry name" value="UvrABC system protein A"/>
    <property type="match status" value="1"/>
</dbReference>
<dbReference type="InterPro" id="IPR003439">
    <property type="entry name" value="ABC_transporter-like_ATP-bd"/>
</dbReference>
<evidence type="ECO:0000256" key="7">
    <source>
        <dbReference type="ARBA" id="ARBA00022769"/>
    </source>
</evidence>
<dbReference type="InterPro" id="IPR041552">
    <property type="entry name" value="UvrA_DNA-bd"/>
</dbReference>
<dbReference type="PANTHER" id="PTHR43152">
    <property type="entry name" value="UVRABC SYSTEM PROTEIN A"/>
    <property type="match status" value="1"/>
</dbReference>
<dbReference type="Gene3D" id="3.40.50.300">
    <property type="entry name" value="P-loop containing nucleotide triphosphate hydrolases"/>
    <property type="match status" value="3"/>
</dbReference>
<accession>A0A2P2DBT8</accession>
<dbReference type="Proteomes" id="UP000245206">
    <property type="component" value="Unassembled WGS sequence"/>
</dbReference>
<keyword evidence="9 17" id="KW-0862">Zinc</keyword>
<keyword evidence="6 17" id="KW-0227">DNA damage</keyword>